<name>A0A090AEM5_9GAMM</name>
<keyword evidence="1" id="KW-0472">Membrane</keyword>
<dbReference type="AlphaFoldDB" id="A0A090AEM5"/>
<dbReference type="Proteomes" id="UP000031623">
    <property type="component" value="Chromosome"/>
</dbReference>
<dbReference type="HOGENOM" id="CLU_3123753_0_0_6"/>
<proteinExistence type="predicted"/>
<dbReference type="KEGG" id="tig:THII_1097"/>
<gene>
    <name evidence="2" type="ORF">THII_1097</name>
</gene>
<evidence type="ECO:0000256" key="1">
    <source>
        <dbReference type="SAM" id="Phobius"/>
    </source>
</evidence>
<keyword evidence="1" id="KW-0812">Transmembrane</keyword>
<evidence type="ECO:0000313" key="3">
    <source>
        <dbReference type="Proteomes" id="UP000031623"/>
    </source>
</evidence>
<feature type="transmembrane region" description="Helical" evidence="1">
    <location>
        <begin position="27"/>
        <end position="46"/>
    </location>
</feature>
<keyword evidence="1" id="KW-1133">Transmembrane helix</keyword>
<reference evidence="2 3" key="1">
    <citation type="journal article" date="2014" name="ISME J.">
        <title>Ecophysiology of Thioploca ingrica as revealed by the complete genome sequence supplemented with proteomic evidence.</title>
        <authorList>
            <person name="Kojima H."/>
            <person name="Ogura Y."/>
            <person name="Yamamoto N."/>
            <person name="Togashi T."/>
            <person name="Mori H."/>
            <person name="Watanabe T."/>
            <person name="Nemoto F."/>
            <person name="Kurokawa K."/>
            <person name="Hayashi T."/>
            <person name="Fukui M."/>
        </authorList>
    </citation>
    <scope>NUCLEOTIDE SEQUENCE [LARGE SCALE GENOMIC DNA]</scope>
</reference>
<dbReference type="EMBL" id="AP014633">
    <property type="protein sequence ID" value="BAP55394.1"/>
    <property type="molecule type" value="Genomic_DNA"/>
</dbReference>
<organism evidence="2 3">
    <name type="scientific">Thioploca ingrica</name>
    <dbReference type="NCBI Taxonomy" id="40754"/>
    <lineage>
        <taxon>Bacteria</taxon>
        <taxon>Pseudomonadati</taxon>
        <taxon>Pseudomonadota</taxon>
        <taxon>Gammaproteobacteria</taxon>
        <taxon>Thiotrichales</taxon>
        <taxon>Thiotrichaceae</taxon>
        <taxon>Thioploca</taxon>
    </lineage>
</organism>
<accession>A0A090AEM5</accession>
<protein>
    <submittedName>
        <fullName evidence="2">Uncharacterized protein</fullName>
    </submittedName>
</protein>
<keyword evidence="3" id="KW-1185">Reference proteome</keyword>
<sequence length="50" mass="5787">MNSTLIRYRNINCGLTVAVNAEKKKRYIKPVNFGLKILAIIILIVMRNRL</sequence>
<evidence type="ECO:0000313" key="2">
    <source>
        <dbReference type="EMBL" id="BAP55394.1"/>
    </source>
</evidence>